<reference evidence="1 2" key="1">
    <citation type="submission" date="2018-03" db="EMBL/GenBank/DDBJ databases">
        <title>Genomic Encyclopedia of Archaeal and Bacterial Type Strains, Phase II (KMG-II): from individual species to whole genera.</title>
        <authorList>
            <person name="Goeker M."/>
        </authorList>
    </citation>
    <scope>NUCLEOTIDE SEQUENCE [LARGE SCALE GENOMIC DNA]</scope>
    <source>
        <strain evidence="1 2">DSM 45211</strain>
    </source>
</reference>
<gene>
    <name evidence="1" type="ORF">CLV30_102182</name>
</gene>
<dbReference type="Proteomes" id="UP000243528">
    <property type="component" value="Unassembled WGS sequence"/>
</dbReference>
<protein>
    <submittedName>
        <fullName evidence="1">Uncharacterized protein</fullName>
    </submittedName>
</protein>
<accession>A0A2P8EBF3</accession>
<name>A0A2P8EBF3_9ACTN</name>
<comment type="caution">
    <text evidence="1">The sequence shown here is derived from an EMBL/GenBank/DDBJ whole genome shotgun (WGS) entry which is preliminary data.</text>
</comment>
<keyword evidence="2" id="KW-1185">Reference proteome</keyword>
<organism evidence="1 2">
    <name type="scientific">Haloactinopolyspora alba</name>
    <dbReference type="NCBI Taxonomy" id="648780"/>
    <lineage>
        <taxon>Bacteria</taxon>
        <taxon>Bacillati</taxon>
        <taxon>Actinomycetota</taxon>
        <taxon>Actinomycetes</taxon>
        <taxon>Jiangellales</taxon>
        <taxon>Jiangellaceae</taxon>
        <taxon>Haloactinopolyspora</taxon>
    </lineage>
</organism>
<proteinExistence type="predicted"/>
<dbReference type="AlphaFoldDB" id="A0A2P8EBF3"/>
<dbReference type="EMBL" id="PYGE01000002">
    <property type="protein sequence ID" value="PSL06794.1"/>
    <property type="molecule type" value="Genomic_DNA"/>
</dbReference>
<evidence type="ECO:0000313" key="2">
    <source>
        <dbReference type="Proteomes" id="UP000243528"/>
    </source>
</evidence>
<evidence type="ECO:0000313" key="1">
    <source>
        <dbReference type="EMBL" id="PSL06794.1"/>
    </source>
</evidence>
<sequence>MPRHRWEPERGDRRTSSVDVVETQAFHLSWSYEAAPGGRWEALDGLLRAGDGAAPRIRS</sequence>
<dbReference type="RefSeq" id="WP_129710843.1">
    <property type="nucleotide sequence ID" value="NZ_ML142898.1"/>
</dbReference>